<evidence type="ECO:0000256" key="2">
    <source>
        <dbReference type="ARBA" id="ARBA00022475"/>
    </source>
</evidence>
<dbReference type="InterPro" id="IPR054554">
    <property type="entry name" value="ZP1/4_Ig-like"/>
</dbReference>
<keyword evidence="5" id="KW-0165">Cleavage on pair of basic residues</keyword>
<organism evidence="21 22">
    <name type="scientific">Gopherus evgoodei</name>
    <name type="common">Goodes thornscrub tortoise</name>
    <dbReference type="NCBI Taxonomy" id="1825980"/>
    <lineage>
        <taxon>Eukaryota</taxon>
        <taxon>Metazoa</taxon>
        <taxon>Chordata</taxon>
        <taxon>Craniata</taxon>
        <taxon>Vertebrata</taxon>
        <taxon>Euteleostomi</taxon>
        <taxon>Archelosauria</taxon>
        <taxon>Testudinata</taxon>
        <taxon>Testudines</taxon>
        <taxon>Cryptodira</taxon>
        <taxon>Durocryptodira</taxon>
        <taxon>Testudinoidea</taxon>
        <taxon>Testudinidae</taxon>
        <taxon>Gopherus</taxon>
    </lineage>
</organism>
<dbReference type="Pfam" id="PF00088">
    <property type="entry name" value="Trefoil"/>
    <property type="match status" value="1"/>
</dbReference>
<sequence>MVGVWWRQLPVGVVCFWLLYCPFALAALGDPRRLVCRQRSLQFMLPPGQTGAGSLALSAWDTAGRLHALQNDSSCGVWVSWAADGSRTVGASYAGCFVSEWDGGYLMVVGIEAIATGEEKVLRCPRNLPALDAPSLSVCAAIQNQDRQPCASPPIKTEEQGCCYNPSDRVKPCYYGNTVTAQCTPDSQFSLTVSWAVTLGCGAGCVPVGQNNAFVLFWFPLSACGTTFQMAGDQGVYENELMASRDVRTWSLGSITWDSTFRLHIRCSYSISGNFLPLSVQVFTLPPLSAVSQPGPLVLELRIATEQSYGSYYTDLDYPVVKVLWDPIYVEVRILQRTDPDLVLVLHHCWATPSTNPQQQPQWPILVDGCPYTGDNYRTQLVPMGAASGLLFPSHHQRFIIRTFTFVASASQRALTGPVYLHCSASVCRPSRLEPCTLSCSAVAREYHHSPSKGMARRESRWGGCQESCSYLISHEHKSIQLGDNWASCSTKGSSFQLTLLLAQHSHLSEQTNAEFSTPFGIGAHFPSPFSSSG</sequence>
<keyword evidence="8" id="KW-1133">Transmembrane helix</keyword>
<keyword evidence="11" id="KW-0325">Glycoprotein</keyword>
<dbReference type="PROSITE" id="PS51448">
    <property type="entry name" value="P_TREFOIL_2"/>
    <property type="match status" value="1"/>
</dbReference>
<name>A0A8C4VYK1_9SAUR</name>
<dbReference type="Proteomes" id="UP000694390">
    <property type="component" value="Chromosome 7"/>
</dbReference>
<dbReference type="AlphaFoldDB" id="A0A8C4VYK1"/>
<evidence type="ECO:0000256" key="17">
    <source>
        <dbReference type="ARBA" id="ARBA00042573"/>
    </source>
</evidence>
<evidence type="ECO:0000256" key="18">
    <source>
        <dbReference type="PROSITE-ProRule" id="PRU00779"/>
    </source>
</evidence>
<evidence type="ECO:0000256" key="11">
    <source>
        <dbReference type="ARBA" id="ARBA00023180"/>
    </source>
</evidence>
<dbReference type="Ensembl" id="ENSGEVT00005009608.1">
    <property type="protein sequence ID" value="ENSGEVP00005009156.1"/>
    <property type="gene ID" value="ENSGEVG00005006537.1"/>
</dbReference>
<reference evidence="21" key="3">
    <citation type="submission" date="2025-09" db="UniProtKB">
        <authorList>
            <consortium name="Ensembl"/>
        </authorList>
    </citation>
    <scope>IDENTIFICATION</scope>
</reference>
<evidence type="ECO:0000256" key="10">
    <source>
        <dbReference type="ARBA" id="ARBA00023157"/>
    </source>
</evidence>
<evidence type="ECO:0000259" key="20">
    <source>
        <dbReference type="PROSITE" id="PS51448"/>
    </source>
</evidence>
<dbReference type="GeneTree" id="ENSGT00940000161188"/>
<dbReference type="Pfam" id="PF23344">
    <property type="entry name" value="ZP-N"/>
    <property type="match status" value="1"/>
</dbReference>
<evidence type="ECO:0000256" key="13">
    <source>
        <dbReference type="ARBA" id="ARBA00024183"/>
    </source>
</evidence>
<comment type="function">
    <text evidence="14">Component of the zona pellucida, an extracellular matrix surrounding oocytes which mediates sperm binding, induction of the acrosome reaction and prevents post-fertilization polyspermy. The zona pellucida is composed of 3 to 4 glycoproteins, ZP1, ZP2, ZP3, and ZP4. ZP4 may act as a sperm receptor.</text>
</comment>
<keyword evidence="9" id="KW-0472">Membrane</keyword>
<dbReference type="Pfam" id="PF22821">
    <property type="entry name" value="ZP1_ZP4_Ig-like"/>
    <property type="match status" value="1"/>
</dbReference>
<dbReference type="GO" id="GO:0035804">
    <property type="term" value="F:structural constituent of egg coat"/>
    <property type="evidence" value="ECO:0007669"/>
    <property type="project" value="TreeGrafter"/>
</dbReference>
<evidence type="ECO:0000256" key="7">
    <source>
        <dbReference type="ARBA" id="ARBA00022729"/>
    </source>
</evidence>
<dbReference type="InterPro" id="IPR055356">
    <property type="entry name" value="ZP-N"/>
</dbReference>
<dbReference type="PANTHER" id="PTHR23343:SF31">
    <property type="entry name" value="ZONA PELLUCIDA SPERM-BINDING PROTEIN 4"/>
    <property type="match status" value="1"/>
</dbReference>
<keyword evidence="12" id="KW-0278">Fertilization</keyword>
<reference evidence="21" key="2">
    <citation type="submission" date="2025-08" db="UniProtKB">
        <authorList>
            <consortium name="Ensembl"/>
        </authorList>
    </citation>
    <scope>IDENTIFICATION</scope>
</reference>
<dbReference type="InterPro" id="IPR000519">
    <property type="entry name" value="P_trefoil_dom"/>
</dbReference>
<dbReference type="InterPro" id="IPR044913">
    <property type="entry name" value="P_trefoil_dom_sf"/>
</dbReference>
<dbReference type="InterPro" id="IPR017977">
    <property type="entry name" value="ZP_dom_CS"/>
</dbReference>
<keyword evidence="3" id="KW-0964">Secreted</keyword>
<dbReference type="InterPro" id="IPR055355">
    <property type="entry name" value="ZP-C"/>
</dbReference>
<dbReference type="GO" id="GO:0007339">
    <property type="term" value="P:binding of sperm to zona pellucida"/>
    <property type="evidence" value="ECO:0007669"/>
    <property type="project" value="TreeGrafter"/>
</dbReference>
<dbReference type="SMART" id="SM00241">
    <property type="entry name" value="ZP"/>
    <property type="match status" value="1"/>
</dbReference>
<accession>A0A8C4VYK1</accession>
<keyword evidence="7" id="KW-0732">Signal</keyword>
<protein>
    <recommendedName>
        <fullName evidence="15">Zona pellucida sperm-binding protein 4</fullName>
    </recommendedName>
    <alternativeName>
        <fullName evidence="17">Zona pellucida glycoprotein 4</fullName>
    </alternativeName>
    <alternativeName>
        <fullName evidence="16">Zona pellucida protein B</fullName>
    </alternativeName>
</protein>
<evidence type="ECO:0000256" key="1">
    <source>
        <dbReference type="ARBA" id="ARBA00004251"/>
    </source>
</evidence>
<evidence type="ECO:0000256" key="5">
    <source>
        <dbReference type="ARBA" id="ARBA00022685"/>
    </source>
</evidence>
<evidence type="ECO:0000256" key="15">
    <source>
        <dbReference type="ARBA" id="ARBA00040238"/>
    </source>
</evidence>
<keyword evidence="22" id="KW-1185">Reference proteome</keyword>
<reference evidence="21" key="1">
    <citation type="submission" date="2019-06" db="EMBL/GenBank/DDBJ databases">
        <title>G10K-VGP Goodes thornscrub tortoise genome, primary haplotype.</title>
        <authorList>
            <person name="Murphy B."/>
            <person name="Edwards T."/>
            <person name="Rhie A."/>
            <person name="Koren S."/>
            <person name="Phillippy A."/>
            <person name="Fedrigo O."/>
            <person name="Haase B."/>
            <person name="Mountcastle J."/>
            <person name="Lewin H."/>
            <person name="Damas J."/>
            <person name="Howe K."/>
            <person name="Formenti G."/>
            <person name="Myers G."/>
            <person name="Durbin R."/>
            <person name="Jarvis E.D."/>
        </authorList>
    </citation>
    <scope>NUCLEOTIDE SEQUENCE [LARGE SCALE GENOMIC DNA]</scope>
</reference>
<dbReference type="InterPro" id="IPR048290">
    <property type="entry name" value="ZP_chr"/>
</dbReference>
<dbReference type="GO" id="GO:0060468">
    <property type="term" value="P:prevention of polyspermy"/>
    <property type="evidence" value="ECO:0007669"/>
    <property type="project" value="TreeGrafter"/>
</dbReference>
<evidence type="ECO:0000256" key="9">
    <source>
        <dbReference type="ARBA" id="ARBA00023136"/>
    </source>
</evidence>
<comment type="caution">
    <text evidence="18">Lacks conserved residue(s) required for the propagation of feature annotation.</text>
</comment>
<evidence type="ECO:0000256" key="8">
    <source>
        <dbReference type="ARBA" id="ARBA00022989"/>
    </source>
</evidence>
<dbReference type="InterPro" id="IPR042235">
    <property type="entry name" value="ZP-C_dom"/>
</dbReference>
<comment type="subcellular location">
    <subcellularLocation>
        <location evidence="1">Cell membrane</location>
        <topology evidence="1">Single-pass type I membrane protein</topology>
    </subcellularLocation>
    <subcellularLocation>
        <location evidence="13">Zona pellucida</location>
    </subcellularLocation>
</comment>
<evidence type="ECO:0000259" key="19">
    <source>
        <dbReference type="PROSITE" id="PS51034"/>
    </source>
</evidence>
<evidence type="ECO:0000256" key="6">
    <source>
        <dbReference type="ARBA" id="ARBA00022692"/>
    </source>
</evidence>
<keyword evidence="2" id="KW-1003">Cell membrane</keyword>
<dbReference type="Gene3D" id="2.60.40.4100">
    <property type="entry name" value="Zona pellucida, ZP-C domain"/>
    <property type="match status" value="1"/>
</dbReference>
<dbReference type="InterPro" id="IPR051148">
    <property type="entry name" value="Zona_Pellucida_Domain_gp"/>
</dbReference>
<evidence type="ECO:0000256" key="14">
    <source>
        <dbReference type="ARBA" id="ARBA00037545"/>
    </source>
</evidence>
<dbReference type="GO" id="GO:0035805">
    <property type="term" value="C:egg coat"/>
    <property type="evidence" value="ECO:0007669"/>
    <property type="project" value="UniProtKB-SubCell"/>
</dbReference>
<proteinExistence type="predicted"/>
<dbReference type="PANTHER" id="PTHR23343">
    <property type="entry name" value="ZONA PELLUCIDA SPERM-BINDING PROTEIN"/>
    <property type="match status" value="1"/>
</dbReference>
<evidence type="ECO:0000256" key="16">
    <source>
        <dbReference type="ARBA" id="ARBA00042273"/>
    </source>
</evidence>
<evidence type="ECO:0000313" key="22">
    <source>
        <dbReference type="Proteomes" id="UP000694390"/>
    </source>
</evidence>
<evidence type="ECO:0000256" key="4">
    <source>
        <dbReference type="ARBA" id="ARBA00022530"/>
    </source>
</evidence>
<dbReference type="Gene3D" id="2.60.40.3210">
    <property type="entry name" value="Zona pellucida, ZP-N domain"/>
    <property type="match status" value="1"/>
</dbReference>
<dbReference type="InterPro" id="IPR001507">
    <property type="entry name" value="ZP_dom"/>
</dbReference>
<evidence type="ECO:0000313" key="21">
    <source>
        <dbReference type="Ensembl" id="ENSGEVP00005009156.1"/>
    </source>
</evidence>
<dbReference type="PROSITE" id="PS51034">
    <property type="entry name" value="ZP_2"/>
    <property type="match status" value="1"/>
</dbReference>
<dbReference type="SUPFAM" id="SSF57492">
    <property type="entry name" value="Trefoil"/>
    <property type="match status" value="1"/>
</dbReference>
<keyword evidence="6" id="KW-0812">Transmembrane</keyword>
<dbReference type="GO" id="GO:0005886">
    <property type="term" value="C:plasma membrane"/>
    <property type="evidence" value="ECO:0007669"/>
    <property type="project" value="UniProtKB-SubCell"/>
</dbReference>
<evidence type="ECO:0000256" key="12">
    <source>
        <dbReference type="ARBA" id="ARBA00023279"/>
    </source>
</evidence>
<dbReference type="SMART" id="SM00018">
    <property type="entry name" value="PD"/>
    <property type="match status" value="1"/>
</dbReference>
<feature type="domain" description="ZP" evidence="19">
    <location>
        <begin position="172"/>
        <end position="447"/>
    </location>
</feature>
<dbReference type="CDD" id="cd00111">
    <property type="entry name" value="Trefoil"/>
    <property type="match status" value="1"/>
</dbReference>
<keyword evidence="10" id="KW-1015">Disulfide bond</keyword>
<dbReference type="PRINTS" id="PR00023">
    <property type="entry name" value="ZPELLUCIDA"/>
</dbReference>
<dbReference type="PROSITE" id="PS00682">
    <property type="entry name" value="ZP_1"/>
    <property type="match status" value="1"/>
</dbReference>
<evidence type="ECO:0000256" key="3">
    <source>
        <dbReference type="ARBA" id="ARBA00022525"/>
    </source>
</evidence>
<feature type="domain" description="P-type" evidence="20">
    <location>
        <begin position="137"/>
        <end position="177"/>
    </location>
</feature>
<keyword evidence="4" id="KW-0272">Extracellular matrix</keyword>
<dbReference type="Pfam" id="PF00100">
    <property type="entry name" value="Zona_pellucida"/>
    <property type="match status" value="1"/>
</dbReference>
<dbReference type="GO" id="GO:0032190">
    <property type="term" value="F:acrosin binding"/>
    <property type="evidence" value="ECO:0007669"/>
    <property type="project" value="TreeGrafter"/>
</dbReference>
<dbReference type="OrthoDB" id="8919081at2759"/>